<evidence type="ECO:0000313" key="2">
    <source>
        <dbReference type="EMBL" id="MCC2231116.1"/>
    </source>
</evidence>
<reference evidence="2" key="1">
    <citation type="submission" date="2021-10" db="EMBL/GenBank/DDBJ databases">
        <title>Anaerobic single-cell dispensing facilitates the cultivation of human gut bacteria.</title>
        <authorList>
            <person name="Afrizal A."/>
        </authorList>
    </citation>
    <scope>NUCLEOTIDE SEQUENCE</scope>
    <source>
        <strain evidence="2">CLA-AA-H215</strain>
    </source>
</reference>
<keyword evidence="1" id="KW-0472">Membrane</keyword>
<dbReference type="Proteomes" id="UP001198182">
    <property type="component" value="Unassembled WGS sequence"/>
</dbReference>
<keyword evidence="1" id="KW-1133">Transmembrane helix</keyword>
<keyword evidence="1" id="KW-0812">Transmembrane</keyword>
<gene>
    <name evidence="2" type="ORF">LKD81_08910</name>
</gene>
<evidence type="ECO:0000256" key="1">
    <source>
        <dbReference type="SAM" id="Phobius"/>
    </source>
</evidence>
<protein>
    <submittedName>
        <fullName evidence="2">Uncharacterized protein</fullName>
    </submittedName>
</protein>
<sequence length="122" mass="15092">MFFSSMPAWMTIIITLAIGVYFMYKMITDLIPRTFKIYRERYWKRWDKKNVEWIRLANAYRSIYHLDVDYRLYEKGVSDPRWKAAMRKQCCELVRKFKRGQIPESDVKLCQERVDQYRKKDQ</sequence>
<accession>A0AAE3JGU5</accession>
<feature type="transmembrane region" description="Helical" evidence="1">
    <location>
        <begin position="6"/>
        <end position="24"/>
    </location>
</feature>
<dbReference type="EMBL" id="JAJEQR010000022">
    <property type="protein sequence ID" value="MCC2231116.1"/>
    <property type="molecule type" value="Genomic_DNA"/>
</dbReference>
<organism evidence="2 3">
    <name type="scientific">Hominifimenecus microfluidus</name>
    <dbReference type="NCBI Taxonomy" id="2885348"/>
    <lineage>
        <taxon>Bacteria</taxon>
        <taxon>Bacillati</taxon>
        <taxon>Bacillota</taxon>
        <taxon>Clostridia</taxon>
        <taxon>Lachnospirales</taxon>
        <taxon>Lachnospiraceae</taxon>
        <taxon>Hominifimenecus</taxon>
    </lineage>
</organism>
<proteinExistence type="predicted"/>
<comment type="caution">
    <text evidence="2">The sequence shown here is derived from an EMBL/GenBank/DDBJ whole genome shotgun (WGS) entry which is preliminary data.</text>
</comment>
<dbReference type="AlphaFoldDB" id="A0AAE3JGU5"/>
<keyword evidence="3" id="KW-1185">Reference proteome</keyword>
<dbReference type="RefSeq" id="WP_308453636.1">
    <property type="nucleotide sequence ID" value="NZ_JAJEQR010000022.1"/>
</dbReference>
<evidence type="ECO:0000313" key="3">
    <source>
        <dbReference type="Proteomes" id="UP001198182"/>
    </source>
</evidence>
<name>A0AAE3JGU5_9FIRM</name>